<evidence type="ECO:0000256" key="1">
    <source>
        <dbReference type="ARBA" id="ARBA00022723"/>
    </source>
</evidence>
<evidence type="ECO:0000313" key="8">
    <source>
        <dbReference type="Proteomes" id="UP001168972"/>
    </source>
</evidence>
<accession>A0AA39C384</accession>
<evidence type="ECO:0000256" key="5">
    <source>
        <dbReference type="ARBA" id="ARBA00023180"/>
    </source>
</evidence>
<evidence type="ECO:0000259" key="6">
    <source>
        <dbReference type="Pfam" id="PF17771"/>
    </source>
</evidence>
<evidence type="ECO:0000313" key="7">
    <source>
        <dbReference type="EMBL" id="KAK0157087.1"/>
    </source>
</evidence>
<keyword evidence="2" id="KW-0378">Hydrolase</keyword>
<protein>
    <recommendedName>
        <fullName evidence="6">ADAMTS cysteine-rich domain-containing protein</fullName>
    </recommendedName>
</protein>
<evidence type="ECO:0000256" key="3">
    <source>
        <dbReference type="ARBA" id="ARBA00022833"/>
    </source>
</evidence>
<gene>
    <name evidence="7" type="ORF">PV327_011408</name>
</gene>
<organism evidence="7 8">
    <name type="scientific">Microctonus hyperodae</name>
    <name type="common">Parasitoid wasp</name>
    <dbReference type="NCBI Taxonomy" id="165561"/>
    <lineage>
        <taxon>Eukaryota</taxon>
        <taxon>Metazoa</taxon>
        <taxon>Ecdysozoa</taxon>
        <taxon>Arthropoda</taxon>
        <taxon>Hexapoda</taxon>
        <taxon>Insecta</taxon>
        <taxon>Pterygota</taxon>
        <taxon>Neoptera</taxon>
        <taxon>Endopterygota</taxon>
        <taxon>Hymenoptera</taxon>
        <taxon>Apocrita</taxon>
        <taxon>Ichneumonoidea</taxon>
        <taxon>Braconidae</taxon>
        <taxon>Euphorinae</taxon>
        <taxon>Microctonus</taxon>
    </lineage>
</organism>
<proteinExistence type="predicted"/>
<dbReference type="AlphaFoldDB" id="A0AA39C384"/>
<dbReference type="Proteomes" id="UP001168972">
    <property type="component" value="Unassembled WGS sequence"/>
</dbReference>
<dbReference type="Gene3D" id="3.40.1620.60">
    <property type="match status" value="1"/>
</dbReference>
<reference evidence="7" key="1">
    <citation type="journal article" date="2023" name="bioRxiv">
        <title>Scaffold-level genome assemblies of two parasitoid biocontrol wasps reveal the parthenogenesis mechanism and an associated novel virus.</title>
        <authorList>
            <person name="Inwood S."/>
            <person name="Skelly J."/>
            <person name="Guhlin J."/>
            <person name="Harrop T."/>
            <person name="Goldson S."/>
            <person name="Dearden P."/>
        </authorList>
    </citation>
    <scope>NUCLEOTIDE SEQUENCE</scope>
    <source>
        <strain evidence="7">Lincoln</strain>
        <tissue evidence="7">Whole body</tissue>
    </source>
</reference>
<feature type="domain" description="ADAMTS cysteine-rich" evidence="6">
    <location>
        <begin position="10"/>
        <end position="54"/>
    </location>
</feature>
<sequence>MIKSIGVVSQDCNARMVCSKPDKSGVLKHIRSLPYPLDGTGCGENKVCFGRQCIETSVENND</sequence>
<dbReference type="Pfam" id="PF17771">
    <property type="entry name" value="ADAMTS_CR_2"/>
    <property type="match status" value="1"/>
</dbReference>
<comment type="caution">
    <text evidence="7">The sequence shown here is derived from an EMBL/GenBank/DDBJ whole genome shotgun (WGS) entry which is preliminary data.</text>
</comment>
<keyword evidence="3" id="KW-0862">Zinc</keyword>
<dbReference type="InterPro" id="IPR041645">
    <property type="entry name" value="ADAMTS_CR_2"/>
</dbReference>
<reference evidence="7" key="2">
    <citation type="submission" date="2023-03" db="EMBL/GenBank/DDBJ databases">
        <authorList>
            <person name="Inwood S.N."/>
            <person name="Skelly J.G."/>
            <person name="Guhlin J."/>
            <person name="Harrop T.W.R."/>
            <person name="Goldson S.G."/>
            <person name="Dearden P.K."/>
        </authorList>
    </citation>
    <scope>NUCLEOTIDE SEQUENCE</scope>
    <source>
        <strain evidence="7">Lincoln</strain>
        <tissue evidence="7">Whole body</tissue>
    </source>
</reference>
<dbReference type="EMBL" id="JAQQBR010002375">
    <property type="protein sequence ID" value="KAK0157087.1"/>
    <property type="molecule type" value="Genomic_DNA"/>
</dbReference>
<evidence type="ECO:0000256" key="4">
    <source>
        <dbReference type="ARBA" id="ARBA00023157"/>
    </source>
</evidence>
<keyword evidence="8" id="KW-1185">Reference proteome</keyword>
<dbReference type="GO" id="GO:0016787">
    <property type="term" value="F:hydrolase activity"/>
    <property type="evidence" value="ECO:0007669"/>
    <property type="project" value="UniProtKB-KW"/>
</dbReference>
<dbReference type="GO" id="GO:0046872">
    <property type="term" value="F:metal ion binding"/>
    <property type="evidence" value="ECO:0007669"/>
    <property type="project" value="UniProtKB-KW"/>
</dbReference>
<keyword evidence="1" id="KW-0479">Metal-binding</keyword>
<keyword evidence="4" id="KW-1015">Disulfide bond</keyword>
<evidence type="ECO:0000256" key="2">
    <source>
        <dbReference type="ARBA" id="ARBA00022801"/>
    </source>
</evidence>
<keyword evidence="5" id="KW-0325">Glycoprotein</keyword>
<name>A0AA39C384_MICHY</name>